<sequence length="77" mass="9140">MKGKHIIAFEVDFDSIRKNLEDALKSDAEFDALMESIENGFIRVVREYNRNQYRRILLKKERKPILGQKSDKEDDPK</sequence>
<reference evidence="1 2" key="1">
    <citation type="submission" date="2017-04" db="EMBL/GenBank/DDBJ databases">
        <title>Novel microbial lineages endemic to geothermal iron-oxide mats fill important gaps in the evolutionary history of Archaea.</title>
        <authorList>
            <person name="Jay Z.J."/>
            <person name="Beam J.P."/>
            <person name="Dlakic M."/>
            <person name="Rusch D.B."/>
            <person name="Kozubal M.A."/>
            <person name="Inskeep W.P."/>
        </authorList>
    </citation>
    <scope>NUCLEOTIDE SEQUENCE [LARGE SCALE GENOMIC DNA]</scope>
    <source>
        <strain evidence="1">ECH_B_1</strain>
    </source>
</reference>
<evidence type="ECO:0000313" key="1">
    <source>
        <dbReference type="EMBL" id="PSN99024.1"/>
    </source>
</evidence>
<evidence type="ECO:0000313" key="2">
    <source>
        <dbReference type="Proteomes" id="UP000241120"/>
    </source>
</evidence>
<comment type="caution">
    <text evidence="1">The sequence shown here is derived from an EMBL/GenBank/DDBJ whole genome shotgun (WGS) entry which is preliminary data.</text>
</comment>
<organism evidence="1 2">
    <name type="scientific">Candidatus Marsarchaeota G2 archaeon ECH_B_1</name>
    <dbReference type="NCBI Taxonomy" id="1978159"/>
    <lineage>
        <taxon>Archaea</taxon>
        <taxon>Candidatus Marsarchaeota</taxon>
        <taxon>Candidatus Marsarchaeota group 2</taxon>
    </lineage>
</organism>
<protein>
    <submittedName>
        <fullName evidence="1">Uncharacterized protein</fullName>
    </submittedName>
</protein>
<name>A0A2R6BK35_9ARCH</name>
<dbReference type="Proteomes" id="UP000241120">
    <property type="component" value="Unassembled WGS sequence"/>
</dbReference>
<dbReference type="EMBL" id="NEXG01000048">
    <property type="protein sequence ID" value="PSN99024.1"/>
    <property type="molecule type" value="Genomic_DNA"/>
</dbReference>
<dbReference type="AlphaFoldDB" id="A0A2R6BK35"/>
<proteinExistence type="predicted"/>
<gene>
    <name evidence="1" type="ORF">B9Q05_12240</name>
</gene>
<accession>A0A2R6BK35</accession>